<evidence type="ECO:0000259" key="4">
    <source>
        <dbReference type="Pfam" id="PF02470"/>
    </source>
</evidence>
<dbReference type="Proteomes" id="UP000264006">
    <property type="component" value="Chromosome"/>
</dbReference>
<evidence type="ECO:0000313" key="6">
    <source>
        <dbReference type="EMBL" id="AXV08011.1"/>
    </source>
</evidence>
<dbReference type="OrthoDB" id="4516955at2"/>
<feature type="chain" id="PRO_5016650530" evidence="3">
    <location>
        <begin position="22"/>
        <end position="453"/>
    </location>
</feature>
<dbReference type="Pfam" id="PF02470">
    <property type="entry name" value="MlaD"/>
    <property type="match status" value="1"/>
</dbReference>
<dbReference type="Pfam" id="PF11887">
    <property type="entry name" value="Mce4_CUP1"/>
    <property type="match status" value="1"/>
</dbReference>
<dbReference type="PANTHER" id="PTHR33371">
    <property type="entry name" value="INTERMEMBRANE PHOSPHOLIPID TRANSPORT SYSTEM BINDING PROTEIN MLAD-RELATED"/>
    <property type="match status" value="1"/>
</dbReference>
<evidence type="ECO:0000313" key="7">
    <source>
        <dbReference type="Proteomes" id="UP000264006"/>
    </source>
</evidence>
<gene>
    <name evidence="6" type="ORF">DVS28_a3336</name>
</gene>
<dbReference type="InterPro" id="IPR003399">
    <property type="entry name" value="Mce/MlaD"/>
</dbReference>
<dbReference type="InterPro" id="IPR024516">
    <property type="entry name" value="Mce_C"/>
</dbReference>
<dbReference type="InterPro" id="IPR005693">
    <property type="entry name" value="Mce"/>
</dbReference>
<dbReference type="EMBL" id="CP031165">
    <property type="protein sequence ID" value="AXV08011.1"/>
    <property type="molecule type" value="Genomic_DNA"/>
</dbReference>
<evidence type="ECO:0000256" key="1">
    <source>
        <dbReference type="SAM" id="Coils"/>
    </source>
</evidence>
<dbReference type="RefSeq" id="WP_114592415.1">
    <property type="nucleotide sequence ID" value="NZ_CP031165.1"/>
</dbReference>
<keyword evidence="1" id="KW-0175">Coiled coil</keyword>
<dbReference type="AlphaFoldDB" id="A0A346Y0L4"/>
<feature type="compositionally biased region" description="Pro residues" evidence="2">
    <location>
        <begin position="401"/>
        <end position="412"/>
    </location>
</feature>
<feature type="region of interest" description="Disordered" evidence="2">
    <location>
        <begin position="400"/>
        <end position="453"/>
    </location>
</feature>
<sequence>MTRSRLVLAAALLVMAVIASACTSLTGSDDTPEDIVVTATVLRTANLFVGSEVRVLGVPVGEVSAIEPKGDVVDIELTLDGTRDYPADVNVRLTPQSLLGERFAALDPPYIEGPTLETGAHVPMERTGIPAEVDEVLRSFEEFLAALDGDALADLIDVLADTLDGNGQGLNDLIASGADTVRVLSDSSVDLNQVVRDLADLNETLATREERIGSTLRNTSTVLRNLQEDRDLLIGALNELQRAVGELQPIVIEHGDPLVRDLDTLATTLSTVDRNLERIGDALLGSRTLFETAGRVIEWENARLPLDNEAGYLADAATDRLEDRIVGLCLRLDLADCSIVEDVLAGIPDLCVPGLCVPSEGGGTSLTEALGLALASLPLEARTAIADDVAARQAEALAAPLPEPAPPVPLPQPDSRLTGRGSVPVPEAGGGDGGGLLPDLGLFGDRDDEEGDR</sequence>
<dbReference type="PROSITE" id="PS51257">
    <property type="entry name" value="PROKAR_LIPOPROTEIN"/>
    <property type="match status" value="1"/>
</dbReference>
<reference evidence="6 7" key="1">
    <citation type="submission" date="2018-09" db="EMBL/GenBank/DDBJ databases">
        <title>Complete genome sequence of Euzebya sp. DY32-46 isolated from seawater of Pacific Ocean.</title>
        <authorList>
            <person name="Xu L."/>
            <person name="Wu Y.-H."/>
            <person name="Xu X.-W."/>
        </authorList>
    </citation>
    <scope>NUCLEOTIDE SEQUENCE [LARGE SCALE GENOMIC DNA]</scope>
    <source>
        <strain evidence="6 7">DY32-46</strain>
    </source>
</reference>
<evidence type="ECO:0000256" key="2">
    <source>
        <dbReference type="SAM" id="MobiDB-lite"/>
    </source>
</evidence>
<feature type="domain" description="Mce/MlaD" evidence="4">
    <location>
        <begin position="37"/>
        <end position="109"/>
    </location>
</feature>
<proteinExistence type="predicted"/>
<feature type="coiled-coil region" evidence="1">
    <location>
        <begin position="191"/>
        <end position="243"/>
    </location>
</feature>
<dbReference type="PANTHER" id="PTHR33371:SF4">
    <property type="entry name" value="INTERMEMBRANE PHOSPHOLIPID TRANSPORT SYSTEM BINDING PROTEIN MLAD"/>
    <property type="match status" value="1"/>
</dbReference>
<keyword evidence="3" id="KW-0732">Signal</keyword>
<dbReference type="GO" id="GO:0005576">
    <property type="term" value="C:extracellular region"/>
    <property type="evidence" value="ECO:0007669"/>
    <property type="project" value="TreeGrafter"/>
</dbReference>
<evidence type="ECO:0000259" key="5">
    <source>
        <dbReference type="Pfam" id="PF11887"/>
    </source>
</evidence>
<name>A0A346Y0L4_9ACTN</name>
<protein>
    <submittedName>
        <fullName evidence="6">MCE-family protein Mce1D</fullName>
    </submittedName>
</protein>
<dbReference type="KEGG" id="euz:DVS28_a3336"/>
<keyword evidence="7" id="KW-1185">Reference proteome</keyword>
<evidence type="ECO:0000256" key="3">
    <source>
        <dbReference type="SAM" id="SignalP"/>
    </source>
</evidence>
<feature type="signal peptide" evidence="3">
    <location>
        <begin position="1"/>
        <end position="21"/>
    </location>
</feature>
<dbReference type="NCBIfam" id="TIGR00996">
    <property type="entry name" value="Mtu_fam_mce"/>
    <property type="match status" value="1"/>
</dbReference>
<accession>A0A346Y0L4</accession>
<feature type="domain" description="Mammalian cell entry C-terminal" evidence="5">
    <location>
        <begin position="114"/>
        <end position="274"/>
    </location>
</feature>
<organism evidence="6 7">
    <name type="scientific">Euzebya pacifica</name>
    <dbReference type="NCBI Taxonomy" id="1608957"/>
    <lineage>
        <taxon>Bacteria</taxon>
        <taxon>Bacillati</taxon>
        <taxon>Actinomycetota</taxon>
        <taxon>Nitriliruptoria</taxon>
        <taxon>Euzebyales</taxon>
    </lineage>
</organism>
<dbReference type="InterPro" id="IPR052336">
    <property type="entry name" value="MlaD_Phospholipid_Transporter"/>
</dbReference>